<dbReference type="Proteomes" id="UP001161247">
    <property type="component" value="Chromosome 2"/>
</dbReference>
<accession>A0AAV1CFC6</accession>
<dbReference type="InterPro" id="IPR036393">
    <property type="entry name" value="AceGlu_kinase-like_sf"/>
</dbReference>
<keyword evidence="3" id="KW-1185">Reference proteome</keyword>
<protein>
    <submittedName>
        <fullName evidence="2">OLC1v1028749C1</fullName>
    </submittedName>
</protein>
<dbReference type="AlphaFoldDB" id="A0AAV1CFC6"/>
<organism evidence="2 3">
    <name type="scientific">Oldenlandia corymbosa var. corymbosa</name>
    <dbReference type="NCBI Taxonomy" id="529605"/>
    <lineage>
        <taxon>Eukaryota</taxon>
        <taxon>Viridiplantae</taxon>
        <taxon>Streptophyta</taxon>
        <taxon>Embryophyta</taxon>
        <taxon>Tracheophyta</taxon>
        <taxon>Spermatophyta</taxon>
        <taxon>Magnoliopsida</taxon>
        <taxon>eudicotyledons</taxon>
        <taxon>Gunneridae</taxon>
        <taxon>Pentapetalae</taxon>
        <taxon>asterids</taxon>
        <taxon>lamiids</taxon>
        <taxon>Gentianales</taxon>
        <taxon>Rubiaceae</taxon>
        <taxon>Rubioideae</taxon>
        <taxon>Spermacoceae</taxon>
        <taxon>Hedyotis-Oldenlandia complex</taxon>
        <taxon>Oldenlandia</taxon>
    </lineage>
</organism>
<dbReference type="GO" id="GO:0009090">
    <property type="term" value="P:homoserine biosynthetic process"/>
    <property type="evidence" value="ECO:0007669"/>
    <property type="project" value="TreeGrafter"/>
</dbReference>
<dbReference type="Gene3D" id="3.40.1160.10">
    <property type="entry name" value="Acetylglutamate kinase-like"/>
    <property type="match status" value="1"/>
</dbReference>
<proteinExistence type="predicted"/>
<dbReference type="PANTHER" id="PTHR43070">
    <property type="match status" value="1"/>
</dbReference>
<gene>
    <name evidence="2" type="ORF">OLC1_LOCUS4735</name>
</gene>
<dbReference type="GO" id="GO:0004412">
    <property type="term" value="F:homoserine dehydrogenase activity"/>
    <property type="evidence" value="ECO:0007669"/>
    <property type="project" value="InterPro"/>
</dbReference>
<evidence type="ECO:0000313" key="2">
    <source>
        <dbReference type="EMBL" id="CAI9093282.1"/>
    </source>
</evidence>
<dbReference type="InterPro" id="IPR011147">
    <property type="entry name" value="Bifunc_Aspkin/hSer_DH"/>
</dbReference>
<dbReference type="GO" id="GO:0009067">
    <property type="term" value="P:aspartate family amino acid biosynthetic process"/>
    <property type="evidence" value="ECO:0007669"/>
    <property type="project" value="InterPro"/>
</dbReference>
<sequence length="155" mass="16861">MSISPGSAASAATVVLDEAVERVHLPKGDTGKDESERKLVVISAMSKVTDMMYELIHKAEFRDESYITALDAVYEKHKSTACDLLDGDELASFLSRLLDDINILKYMLRAIFIAGHATESFSDFVAGHGELWSAQMLAAVVRQPSPSASNHCTAI</sequence>
<evidence type="ECO:0000313" key="3">
    <source>
        <dbReference type="Proteomes" id="UP001161247"/>
    </source>
</evidence>
<dbReference type="PANTHER" id="PTHR43070:SF5">
    <property type="entry name" value="HOMOSERINE DEHYDROGENASE"/>
    <property type="match status" value="1"/>
</dbReference>
<dbReference type="EMBL" id="OX459119">
    <property type="protein sequence ID" value="CAI9093282.1"/>
    <property type="molecule type" value="Genomic_DNA"/>
</dbReference>
<evidence type="ECO:0000256" key="1">
    <source>
        <dbReference type="ARBA" id="ARBA00022857"/>
    </source>
</evidence>
<dbReference type="SUPFAM" id="SSF53633">
    <property type="entry name" value="Carbamate kinase-like"/>
    <property type="match status" value="1"/>
</dbReference>
<keyword evidence="1" id="KW-0521">NADP</keyword>
<reference evidence="2" key="1">
    <citation type="submission" date="2023-03" db="EMBL/GenBank/DDBJ databases">
        <authorList>
            <person name="Julca I."/>
        </authorList>
    </citation>
    <scope>NUCLEOTIDE SEQUENCE</scope>
</reference>
<name>A0AAV1CFC6_OLDCO</name>